<dbReference type="Proteomes" id="UP000664109">
    <property type="component" value="Unassembled WGS sequence"/>
</dbReference>
<dbReference type="Gene3D" id="3.40.50.620">
    <property type="entry name" value="HUPs"/>
    <property type="match status" value="2"/>
</dbReference>
<protein>
    <submittedName>
        <fullName evidence="3">Universal stress protein</fullName>
    </submittedName>
</protein>
<organism evidence="3 4">
    <name type="scientific">Streptomyces zhihengii</name>
    <dbReference type="NCBI Taxonomy" id="1818004"/>
    <lineage>
        <taxon>Bacteria</taxon>
        <taxon>Bacillati</taxon>
        <taxon>Actinomycetota</taxon>
        <taxon>Actinomycetes</taxon>
        <taxon>Kitasatosporales</taxon>
        <taxon>Streptomycetaceae</taxon>
        <taxon>Streptomyces</taxon>
    </lineage>
</organism>
<proteinExistence type="inferred from homology"/>
<dbReference type="InterPro" id="IPR006016">
    <property type="entry name" value="UspA"/>
</dbReference>
<dbReference type="PRINTS" id="PR01438">
    <property type="entry name" value="UNVRSLSTRESS"/>
</dbReference>
<feature type="domain" description="UspA" evidence="2">
    <location>
        <begin position="150"/>
        <end position="284"/>
    </location>
</feature>
<dbReference type="Pfam" id="PF00582">
    <property type="entry name" value="Usp"/>
    <property type="match status" value="2"/>
</dbReference>
<accession>A0ABS2V0Z6</accession>
<dbReference type="InterPro" id="IPR006015">
    <property type="entry name" value="Universal_stress_UspA"/>
</dbReference>
<reference evidence="3 4" key="1">
    <citation type="journal article" date="2016" name="Arch. Microbiol.">
        <title>Streptomyces zhihengii sp. nov., isolated from rhizospheric soil of Psammosilene tunicoides.</title>
        <authorList>
            <person name="Huang M.J."/>
            <person name="Fei J.J."/>
            <person name="Salam N."/>
            <person name="Kim C.J."/>
            <person name="Hozzein W.N."/>
            <person name="Xiao M."/>
            <person name="Huang H.Q."/>
            <person name="Li W.J."/>
        </authorList>
    </citation>
    <scope>NUCLEOTIDE SEQUENCE [LARGE SCALE GENOMIC DNA]</scope>
    <source>
        <strain evidence="3 4">YIM T102</strain>
    </source>
</reference>
<dbReference type="InterPro" id="IPR014729">
    <property type="entry name" value="Rossmann-like_a/b/a_fold"/>
</dbReference>
<dbReference type="EMBL" id="JAFEJA010000002">
    <property type="protein sequence ID" value="MBM9623510.1"/>
    <property type="molecule type" value="Genomic_DNA"/>
</dbReference>
<comment type="similarity">
    <text evidence="1">Belongs to the universal stress protein A family.</text>
</comment>
<dbReference type="SUPFAM" id="SSF52402">
    <property type="entry name" value="Adenine nucleotide alpha hydrolases-like"/>
    <property type="match status" value="2"/>
</dbReference>
<dbReference type="PANTHER" id="PTHR46268:SF6">
    <property type="entry name" value="UNIVERSAL STRESS PROTEIN UP12"/>
    <property type="match status" value="1"/>
</dbReference>
<feature type="domain" description="UspA" evidence="2">
    <location>
        <begin position="1"/>
        <end position="137"/>
    </location>
</feature>
<evidence type="ECO:0000256" key="1">
    <source>
        <dbReference type="ARBA" id="ARBA00008791"/>
    </source>
</evidence>
<gene>
    <name evidence="3" type="ORF">JE024_33485</name>
</gene>
<sequence length="301" mass="32446">MRQPVVVGVDGTSDSLIAAGWAAGEARRLDAPMVLLHGHVPQFGYNRMLSGDIEDERRAARRLLDDSLAWVREHFADVEVSGEVVAQPEADLLVERGQGALMLVLGSRRPGPVTGFLLGSVGLRVLGRAACPVVMIRGGTASRRPQDGEIVAGVPQAEEAEGVLDFAFRTAAARGAPLRAARAWNLPTLFTYEPGLLGRSDELGGLEEVHRHDLATLLEPWRRRYPQVTVVEHVELGPASEMLVTLAAAAQLLVVGRRARPRSRYLGHVAHATLHFADAAIALVPHRVDEGADDEGDDTDE</sequence>
<dbReference type="PANTHER" id="PTHR46268">
    <property type="entry name" value="STRESS RESPONSE PROTEIN NHAX"/>
    <property type="match status" value="1"/>
</dbReference>
<comment type="caution">
    <text evidence="3">The sequence shown here is derived from an EMBL/GenBank/DDBJ whole genome shotgun (WGS) entry which is preliminary data.</text>
</comment>
<dbReference type="RefSeq" id="WP_205377633.1">
    <property type="nucleotide sequence ID" value="NZ_JAFEJA010000002.1"/>
</dbReference>
<evidence type="ECO:0000313" key="3">
    <source>
        <dbReference type="EMBL" id="MBM9623510.1"/>
    </source>
</evidence>
<keyword evidence="4" id="KW-1185">Reference proteome</keyword>
<evidence type="ECO:0000313" key="4">
    <source>
        <dbReference type="Proteomes" id="UP000664109"/>
    </source>
</evidence>
<name>A0ABS2V0Z6_9ACTN</name>
<evidence type="ECO:0000259" key="2">
    <source>
        <dbReference type="Pfam" id="PF00582"/>
    </source>
</evidence>